<feature type="domain" description="Nitroreductase" evidence="3">
    <location>
        <begin position="65"/>
        <end position="149"/>
    </location>
</feature>
<dbReference type="PANTHER" id="PTHR43673:SF10">
    <property type="entry name" value="NADH DEHYDROGENASE_NAD(P)H NITROREDUCTASE XCC3605-RELATED"/>
    <property type="match status" value="1"/>
</dbReference>
<feature type="domain" description="Nitroreductase" evidence="3">
    <location>
        <begin position="5"/>
        <end position="58"/>
    </location>
</feature>
<gene>
    <name evidence="4" type="ORF">SAMN04488082_12133</name>
</gene>
<name>A0A1I3YVV5_9BACT</name>
<keyword evidence="2" id="KW-0560">Oxidoreductase</keyword>
<dbReference type="InterPro" id="IPR029479">
    <property type="entry name" value="Nitroreductase"/>
</dbReference>
<dbReference type="PANTHER" id="PTHR43673">
    <property type="entry name" value="NAD(P)H NITROREDUCTASE YDGI-RELATED"/>
    <property type="match status" value="1"/>
</dbReference>
<evidence type="ECO:0000313" key="5">
    <source>
        <dbReference type="Proteomes" id="UP000198635"/>
    </source>
</evidence>
<accession>A0A1I3YVV5</accession>
<evidence type="ECO:0000259" key="3">
    <source>
        <dbReference type="Pfam" id="PF00881"/>
    </source>
</evidence>
<dbReference type="Pfam" id="PF00881">
    <property type="entry name" value="Nitroreductase"/>
    <property type="match status" value="2"/>
</dbReference>
<reference evidence="5" key="1">
    <citation type="submission" date="2016-10" db="EMBL/GenBank/DDBJ databases">
        <authorList>
            <person name="Varghese N."/>
            <person name="Submissions S."/>
        </authorList>
    </citation>
    <scope>NUCLEOTIDE SEQUENCE [LARGE SCALE GENOMIC DNA]</scope>
    <source>
        <strain evidence="5">DSM 5918</strain>
    </source>
</reference>
<keyword evidence="5" id="KW-1185">Reference proteome</keyword>
<dbReference type="Proteomes" id="UP000198635">
    <property type="component" value="Unassembled WGS sequence"/>
</dbReference>
<dbReference type="RefSeq" id="WP_092378331.1">
    <property type="nucleotide sequence ID" value="NZ_FORX01000021.1"/>
</dbReference>
<proteinExistence type="inferred from homology"/>
<comment type="similarity">
    <text evidence="1">Belongs to the nitroreductase family.</text>
</comment>
<dbReference type="Gene3D" id="3.40.109.10">
    <property type="entry name" value="NADH Oxidase"/>
    <property type="match status" value="1"/>
</dbReference>
<dbReference type="InterPro" id="IPR000415">
    <property type="entry name" value="Nitroreductase-like"/>
</dbReference>
<evidence type="ECO:0000313" key="4">
    <source>
        <dbReference type="EMBL" id="SFK35499.1"/>
    </source>
</evidence>
<dbReference type="EMBL" id="FORX01000021">
    <property type="protein sequence ID" value="SFK35499.1"/>
    <property type="molecule type" value="Genomic_DNA"/>
</dbReference>
<protein>
    <submittedName>
        <fullName evidence="4">Nitroreductase</fullName>
    </submittedName>
</protein>
<evidence type="ECO:0000256" key="2">
    <source>
        <dbReference type="ARBA" id="ARBA00023002"/>
    </source>
</evidence>
<evidence type="ECO:0000256" key="1">
    <source>
        <dbReference type="ARBA" id="ARBA00007118"/>
    </source>
</evidence>
<dbReference type="GO" id="GO:0016491">
    <property type="term" value="F:oxidoreductase activity"/>
    <property type="evidence" value="ECO:0007669"/>
    <property type="project" value="UniProtKB-KW"/>
</dbReference>
<dbReference type="OrthoDB" id="9802510at2"/>
<dbReference type="CDD" id="cd02151">
    <property type="entry name" value="nitroreductase"/>
    <property type="match status" value="1"/>
</dbReference>
<dbReference type="SUPFAM" id="SSF55469">
    <property type="entry name" value="FMN-dependent nitroreductase-like"/>
    <property type="match status" value="1"/>
</dbReference>
<sequence length="173" mass="19413">MLEILRKRRSIRHYTPQAIEPEILAQLKEAVLRSPSSRGLDPWEFIFVTDKALLEALSTAKPHGAHFLREAALGVAVLGNEDKADTWIEDCAIASIILQLACESLGLGSCWVQIRLRPHDQERSAEDRVREILHIPPHLRVESIISIGYPAKSLAGHARETLKDHTIRANTYS</sequence>
<dbReference type="STRING" id="52560.SAMN04488082_12133"/>
<organism evidence="4 5">
    <name type="scientific">Desulfomicrobium apsheronum</name>
    <dbReference type="NCBI Taxonomy" id="52560"/>
    <lineage>
        <taxon>Bacteria</taxon>
        <taxon>Pseudomonadati</taxon>
        <taxon>Thermodesulfobacteriota</taxon>
        <taxon>Desulfovibrionia</taxon>
        <taxon>Desulfovibrionales</taxon>
        <taxon>Desulfomicrobiaceae</taxon>
        <taxon>Desulfomicrobium</taxon>
    </lineage>
</organism>
<dbReference type="AlphaFoldDB" id="A0A1I3YVV5"/>